<dbReference type="GO" id="GO:0051082">
    <property type="term" value="F:unfolded protein binding"/>
    <property type="evidence" value="ECO:0007669"/>
    <property type="project" value="TreeGrafter"/>
</dbReference>
<dbReference type="PANTHER" id="PTHR13347">
    <property type="entry name" value="HEAT REPEAT-CONTAINING PROTEIN 3"/>
    <property type="match status" value="1"/>
</dbReference>
<gene>
    <name evidence="5" type="ORF">g.7408</name>
</gene>
<feature type="compositionally biased region" description="Acidic residues" evidence="3">
    <location>
        <begin position="337"/>
        <end position="358"/>
    </location>
</feature>
<dbReference type="Pfam" id="PF00514">
    <property type="entry name" value="Arm"/>
    <property type="match status" value="1"/>
</dbReference>
<dbReference type="InterPro" id="IPR011989">
    <property type="entry name" value="ARM-like"/>
</dbReference>
<dbReference type="EMBL" id="GDQN01001029">
    <property type="protein sequence ID" value="JAT90025.1"/>
    <property type="molecule type" value="Transcribed_RNA"/>
</dbReference>
<feature type="region of interest" description="Disordered" evidence="3">
    <location>
        <begin position="337"/>
        <end position="368"/>
    </location>
</feature>
<evidence type="ECO:0000256" key="1">
    <source>
        <dbReference type="ARBA" id="ARBA00049983"/>
    </source>
</evidence>
<dbReference type="Pfam" id="PF25567">
    <property type="entry name" value="TPR_SYO1"/>
    <property type="match status" value="1"/>
</dbReference>
<dbReference type="PROSITE" id="PS50176">
    <property type="entry name" value="ARM_REPEAT"/>
    <property type="match status" value="1"/>
</dbReference>
<protein>
    <recommendedName>
        <fullName evidence="4">SYO1-like TPR repeats domain-containing protein</fullName>
    </recommendedName>
</protein>
<dbReference type="InterPro" id="IPR052616">
    <property type="entry name" value="SYO1-like"/>
</dbReference>
<accession>A0A1E1WSM0</accession>
<evidence type="ECO:0000256" key="2">
    <source>
        <dbReference type="PROSITE-ProRule" id="PRU00259"/>
    </source>
</evidence>
<dbReference type="Gene3D" id="1.25.10.10">
    <property type="entry name" value="Leucine-rich Repeat Variant"/>
    <property type="match status" value="1"/>
</dbReference>
<dbReference type="PANTHER" id="PTHR13347:SF1">
    <property type="entry name" value="HEAT REPEAT-CONTAINING PROTEIN 3"/>
    <property type="match status" value="1"/>
</dbReference>
<comment type="similarity">
    <text evidence="1">Belongs to the nuclear import and ribosome assembly adapter family.</text>
</comment>
<dbReference type="SUPFAM" id="SSF48371">
    <property type="entry name" value="ARM repeat"/>
    <property type="match status" value="1"/>
</dbReference>
<evidence type="ECO:0000313" key="5">
    <source>
        <dbReference type="EMBL" id="JAT90025.1"/>
    </source>
</evidence>
<dbReference type="SMART" id="SM00185">
    <property type="entry name" value="ARM"/>
    <property type="match status" value="2"/>
</dbReference>
<sequence length="641" mass="70425">MGKIRKPRPNRTKKNVEPDVSDEEEQIPVDSKENAIQTILDQLQAANVEEKYCGLQTFALMIESPDNIEEVLSRGVVKVVAPLLLDPASSVRNAAAGALRNLSTVRPEVCDAMMEQDVMTSLTMFFHEHAESWTPDQSSKTNQDDVETIIQNINLLLNLCESSELAIKYLGQSKILDILPRYLDIPTFGAEIVIAALQCLFVVIEDNPVAMEKIKTNSEKQLQVLLALEDSDPSALLIKTLAAGVIINTCGGNIASLQVTVIHQIISILAATLTVDHRMVCNQLTSSLPLADDAGKVEAPKGKEAQVIESQIKSVSQMLDAQQCSIEIIANICSCDDSDSENGGDSSDSEEIGDDDIPNEAGLTTPAEDRLPPEVLEALISMEIFAKVWARTQLPAENVMLILKEYHGSKSIHKKLHTLQSGALLCINNMLSILPIENLGGVNGVYKIWVDAGKLVFKQNSDNLILMESATAVMRAALDKIKFRENGNTSGHGLFNELALTDIEIMLAGIRDCQVPEIRSNLIRMIGIMALLLVNTLNDTTSEVICTITEFILDQAHKENVVWVLAEAVDTIVDLYSEDETDGLAAKVKLVEKLTVLAPLLKNKARQQKKLPKEYKVLVSTATSNLPRFIKYKKERISKLK</sequence>
<dbReference type="GO" id="GO:0006606">
    <property type="term" value="P:protein import into nucleus"/>
    <property type="evidence" value="ECO:0007669"/>
    <property type="project" value="TreeGrafter"/>
</dbReference>
<proteinExistence type="inferred from homology"/>
<dbReference type="InterPro" id="IPR016024">
    <property type="entry name" value="ARM-type_fold"/>
</dbReference>
<name>A0A1E1WSM0_PECGO</name>
<organism evidence="5">
    <name type="scientific">Pectinophora gossypiella</name>
    <name type="common">Cotton pink bollworm</name>
    <name type="synonym">Depressaria gossypiella</name>
    <dbReference type="NCBI Taxonomy" id="13191"/>
    <lineage>
        <taxon>Eukaryota</taxon>
        <taxon>Metazoa</taxon>
        <taxon>Ecdysozoa</taxon>
        <taxon>Arthropoda</taxon>
        <taxon>Hexapoda</taxon>
        <taxon>Insecta</taxon>
        <taxon>Pterygota</taxon>
        <taxon>Neoptera</taxon>
        <taxon>Endopterygota</taxon>
        <taxon>Lepidoptera</taxon>
        <taxon>Glossata</taxon>
        <taxon>Ditrysia</taxon>
        <taxon>Gelechioidea</taxon>
        <taxon>Gelechiidae</taxon>
        <taxon>Apatetrinae</taxon>
        <taxon>Pectinophora</taxon>
    </lineage>
</organism>
<evidence type="ECO:0000256" key="3">
    <source>
        <dbReference type="SAM" id="MobiDB-lite"/>
    </source>
</evidence>
<feature type="repeat" description="ARM" evidence="2">
    <location>
        <begin position="75"/>
        <end position="103"/>
    </location>
</feature>
<dbReference type="AlphaFoldDB" id="A0A1E1WSM0"/>
<feature type="domain" description="SYO1-like TPR repeats" evidence="4">
    <location>
        <begin position="373"/>
        <end position="636"/>
    </location>
</feature>
<evidence type="ECO:0000259" key="4">
    <source>
        <dbReference type="Pfam" id="PF25567"/>
    </source>
</evidence>
<dbReference type="OrthoDB" id="288703at2759"/>
<feature type="compositionally biased region" description="Basic residues" evidence="3">
    <location>
        <begin position="1"/>
        <end position="13"/>
    </location>
</feature>
<reference evidence="5" key="1">
    <citation type="submission" date="2015-09" db="EMBL/GenBank/DDBJ databases">
        <title>De novo assembly of Pectinophora gossypiella (Pink Bollworm) gut transcriptome.</title>
        <authorList>
            <person name="Tassone E.E."/>
        </authorList>
    </citation>
    <scope>NUCLEOTIDE SEQUENCE</scope>
</reference>
<dbReference type="InterPro" id="IPR057990">
    <property type="entry name" value="TPR_SYO1"/>
</dbReference>
<dbReference type="GO" id="GO:0042273">
    <property type="term" value="P:ribosomal large subunit biogenesis"/>
    <property type="evidence" value="ECO:0007669"/>
    <property type="project" value="TreeGrafter"/>
</dbReference>
<feature type="region of interest" description="Disordered" evidence="3">
    <location>
        <begin position="1"/>
        <end position="26"/>
    </location>
</feature>
<dbReference type="InterPro" id="IPR000225">
    <property type="entry name" value="Armadillo"/>
</dbReference>